<protein>
    <submittedName>
        <fullName evidence="1">Uncharacterized protein</fullName>
    </submittedName>
</protein>
<dbReference type="RefSeq" id="WP_170246085.1">
    <property type="nucleotide sequence ID" value="NZ_BPQK01000022.1"/>
</dbReference>
<keyword evidence="2" id="KW-1185">Reference proteome</keyword>
<gene>
    <name evidence="1" type="ORF">MGN01_41210</name>
</gene>
<dbReference type="AlphaFoldDB" id="A0A512JQP0"/>
<sequence length="224" mass="23769">MGLAVFDRLSLPSMPELPSLGEAATAVRHAVGQRAQAVTGLCSSVSAKAADALQRVERPSLSLPEFSFPVPHWLVARFASPSADVPSLPAATSPAATIEGWENTVGNSALTWDHFCPNAGQNWSDKIDCDGLVRFLRAQHPDKTPAAVSALTKLPIDTVKNWMVGRAAPNGRAMLVLACVYGPEIMVAMLRDPPGWLDAAARAAEQARLETQLAELQAKIGRAA</sequence>
<name>A0A512JQP0_9HYPH</name>
<dbReference type="Proteomes" id="UP000321750">
    <property type="component" value="Unassembled WGS sequence"/>
</dbReference>
<comment type="caution">
    <text evidence="1">The sequence shown here is derived from an EMBL/GenBank/DDBJ whole genome shotgun (WGS) entry which is preliminary data.</text>
</comment>
<proteinExistence type="predicted"/>
<evidence type="ECO:0000313" key="2">
    <source>
        <dbReference type="Proteomes" id="UP000321750"/>
    </source>
</evidence>
<organism evidence="1 2">
    <name type="scientific">Methylobacterium gnaphalii</name>
    <dbReference type="NCBI Taxonomy" id="1010610"/>
    <lineage>
        <taxon>Bacteria</taxon>
        <taxon>Pseudomonadati</taxon>
        <taxon>Pseudomonadota</taxon>
        <taxon>Alphaproteobacteria</taxon>
        <taxon>Hyphomicrobiales</taxon>
        <taxon>Methylobacteriaceae</taxon>
        <taxon>Methylobacterium</taxon>
    </lineage>
</organism>
<dbReference type="EMBL" id="BJZV01000034">
    <property type="protein sequence ID" value="GEP12276.1"/>
    <property type="molecule type" value="Genomic_DNA"/>
</dbReference>
<reference evidence="1 2" key="1">
    <citation type="submission" date="2019-07" db="EMBL/GenBank/DDBJ databases">
        <title>Whole genome shotgun sequence of Methylobacterium gnaphalii NBRC 107716.</title>
        <authorList>
            <person name="Hosoyama A."/>
            <person name="Uohara A."/>
            <person name="Ohji S."/>
            <person name="Ichikawa N."/>
        </authorList>
    </citation>
    <scope>NUCLEOTIDE SEQUENCE [LARGE SCALE GENOMIC DNA]</scope>
    <source>
        <strain evidence="1 2">NBRC 107716</strain>
    </source>
</reference>
<evidence type="ECO:0000313" key="1">
    <source>
        <dbReference type="EMBL" id="GEP12276.1"/>
    </source>
</evidence>
<accession>A0A512JQP0</accession>